<keyword evidence="2" id="KW-1185">Reference proteome</keyword>
<evidence type="ECO:0000313" key="2">
    <source>
        <dbReference type="Proteomes" id="UP000720189"/>
    </source>
</evidence>
<dbReference type="AlphaFoldDB" id="A0A9P9G9H7"/>
<dbReference type="EMBL" id="JAGMUX010000017">
    <property type="protein sequence ID" value="KAH7235006.1"/>
    <property type="molecule type" value="Genomic_DNA"/>
</dbReference>
<organism evidence="1 2">
    <name type="scientific">Fusarium redolens</name>
    <dbReference type="NCBI Taxonomy" id="48865"/>
    <lineage>
        <taxon>Eukaryota</taxon>
        <taxon>Fungi</taxon>
        <taxon>Dikarya</taxon>
        <taxon>Ascomycota</taxon>
        <taxon>Pezizomycotina</taxon>
        <taxon>Sordariomycetes</taxon>
        <taxon>Hypocreomycetidae</taxon>
        <taxon>Hypocreales</taxon>
        <taxon>Nectriaceae</taxon>
        <taxon>Fusarium</taxon>
        <taxon>Fusarium redolens species complex</taxon>
    </lineage>
</organism>
<accession>A0A9P9G9H7</accession>
<dbReference type="OrthoDB" id="5343483at2759"/>
<dbReference type="GeneID" id="70226102"/>
<evidence type="ECO:0000313" key="1">
    <source>
        <dbReference type="EMBL" id="KAH7235006.1"/>
    </source>
</evidence>
<dbReference type="RefSeq" id="XP_046044771.1">
    <property type="nucleotide sequence ID" value="XM_046196148.1"/>
</dbReference>
<proteinExistence type="predicted"/>
<gene>
    <name evidence="1" type="ORF">BKA55DRAFT_597954</name>
</gene>
<comment type="caution">
    <text evidence="1">The sequence shown here is derived from an EMBL/GenBank/DDBJ whole genome shotgun (WGS) entry which is preliminary data.</text>
</comment>
<dbReference type="Proteomes" id="UP000720189">
    <property type="component" value="Unassembled WGS sequence"/>
</dbReference>
<sequence length="292" mass="32856">MPSTIKSLHALSVGNANFQVHPVLWTSDHLTLTGCRFEETHGGNDAENVEAHATNRETYYATRLATSPVQKMKLHYVSSLFCGTGLLEVVRVSAAFFYAERLVHVPVCTVFRIAGHIQVPHPEPVIGYHHYNVDQERRLRFTPRAGPPGIWNLPVQRLYDRRLGSVTPQDWTRDPYLVCVLLSLAQIQWRSDDRQQPRLFLVRLLVTHRDDQHNAYVYKANFPSQLLECLKTPTRPMADVVFPNIEVGKVAFEPFETFGGRAVQALVGSQYGAATASTALTIGLRGHAFRAD</sequence>
<reference evidence="1" key="1">
    <citation type="journal article" date="2021" name="Nat. Commun.">
        <title>Genetic determinants of endophytism in the Arabidopsis root mycobiome.</title>
        <authorList>
            <person name="Mesny F."/>
            <person name="Miyauchi S."/>
            <person name="Thiergart T."/>
            <person name="Pickel B."/>
            <person name="Atanasova L."/>
            <person name="Karlsson M."/>
            <person name="Huettel B."/>
            <person name="Barry K.W."/>
            <person name="Haridas S."/>
            <person name="Chen C."/>
            <person name="Bauer D."/>
            <person name="Andreopoulos W."/>
            <person name="Pangilinan J."/>
            <person name="LaButti K."/>
            <person name="Riley R."/>
            <person name="Lipzen A."/>
            <person name="Clum A."/>
            <person name="Drula E."/>
            <person name="Henrissat B."/>
            <person name="Kohler A."/>
            <person name="Grigoriev I.V."/>
            <person name="Martin F.M."/>
            <person name="Hacquard S."/>
        </authorList>
    </citation>
    <scope>NUCLEOTIDE SEQUENCE</scope>
    <source>
        <strain evidence="1">MPI-CAGE-AT-0023</strain>
    </source>
</reference>
<protein>
    <submittedName>
        <fullName evidence="1">Uncharacterized protein</fullName>
    </submittedName>
</protein>
<name>A0A9P9G9H7_FUSRE</name>